<accession>G2YJK8</accession>
<organism evidence="1 2">
    <name type="scientific">Botryotinia fuckeliana (strain T4)</name>
    <name type="common">Noble rot fungus</name>
    <name type="synonym">Botrytis cinerea</name>
    <dbReference type="NCBI Taxonomy" id="999810"/>
    <lineage>
        <taxon>Eukaryota</taxon>
        <taxon>Fungi</taxon>
        <taxon>Dikarya</taxon>
        <taxon>Ascomycota</taxon>
        <taxon>Pezizomycotina</taxon>
        <taxon>Leotiomycetes</taxon>
        <taxon>Helotiales</taxon>
        <taxon>Sclerotiniaceae</taxon>
        <taxon>Botrytis</taxon>
    </lineage>
</organism>
<dbReference type="HOGENOM" id="CLU_2903951_0_0_1"/>
<sequence>MRKRNEKNILHARPRSTRDEIICGNVKLKIQVYTSRDKGEEWTAHSKTLTLCQGQRCQKTKM</sequence>
<gene>
    <name evidence="1" type="ORF">BofuT4_P084490.1</name>
</gene>
<dbReference type="EMBL" id="FQ790338">
    <property type="protein sequence ID" value="CCD51925.1"/>
    <property type="molecule type" value="Genomic_DNA"/>
</dbReference>
<evidence type="ECO:0000313" key="1">
    <source>
        <dbReference type="EMBL" id="CCD51925.1"/>
    </source>
</evidence>
<reference evidence="2" key="1">
    <citation type="journal article" date="2011" name="PLoS Genet.">
        <title>Genomic analysis of the necrotrophic fungal pathogens Sclerotinia sclerotiorum and Botrytis cinerea.</title>
        <authorList>
            <person name="Amselem J."/>
            <person name="Cuomo C.A."/>
            <person name="van Kan J.A."/>
            <person name="Viaud M."/>
            <person name="Benito E.P."/>
            <person name="Couloux A."/>
            <person name="Coutinho P.M."/>
            <person name="de Vries R.P."/>
            <person name="Dyer P.S."/>
            <person name="Fillinger S."/>
            <person name="Fournier E."/>
            <person name="Gout L."/>
            <person name="Hahn M."/>
            <person name="Kohn L."/>
            <person name="Lapalu N."/>
            <person name="Plummer K.M."/>
            <person name="Pradier J.M."/>
            <person name="Quevillon E."/>
            <person name="Sharon A."/>
            <person name="Simon A."/>
            <person name="ten Have A."/>
            <person name="Tudzynski B."/>
            <person name="Tudzynski P."/>
            <person name="Wincker P."/>
            <person name="Andrew M."/>
            <person name="Anthouard V."/>
            <person name="Beever R.E."/>
            <person name="Beffa R."/>
            <person name="Benoit I."/>
            <person name="Bouzid O."/>
            <person name="Brault B."/>
            <person name="Chen Z."/>
            <person name="Choquer M."/>
            <person name="Collemare J."/>
            <person name="Cotton P."/>
            <person name="Danchin E.G."/>
            <person name="Da Silva C."/>
            <person name="Gautier A."/>
            <person name="Giraud C."/>
            <person name="Giraud T."/>
            <person name="Gonzalez C."/>
            <person name="Grossetete S."/>
            <person name="Guldener U."/>
            <person name="Henrissat B."/>
            <person name="Howlett B.J."/>
            <person name="Kodira C."/>
            <person name="Kretschmer M."/>
            <person name="Lappartient A."/>
            <person name="Leroch M."/>
            <person name="Levis C."/>
            <person name="Mauceli E."/>
            <person name="Neuveglise C."/>
            <person name="Oeser B."/>
            <person name="Pearson M."/>
            <person name="Poulain J."/>
            <person name="Poussereau N."/>
            <person name="Quesneville H."/>
            <person name="Rascle C."/>
            <person name="Schumacher J."/>
            <person name="Segurens B."/>
            <person name="Sexton A."/>
            <person name="Silva E."/>
            <person name="Sirven C."/>
            <person name="Soanes D.M."/>
            <person name="Talbot N.J."/>
            <person name="Templeton M."/>
            <person name="Yandava C."/>
            <person name="Yarden O."/>
            <person name="Zeng Q."/>
            <person name="Rollins J.A."/>
            <person name="Lebrun M.H."/>
            <person name="Dickman M."/>
        </authorList>
    </citation>
    <scope>NUCLEOTIDE SEQUENCE [LARGE SCALE GENOMIC DNA]</scope>
    <source>
        <strain evidence="2">T4</strain>
    </source>
</reference>
<name>G2YJK8_BOTF4</name>
<proteinExistence type="predicted"/>
<dbReference type="InParanoid" id="G2YJK8"/>
<evidence type="ECO:0000313" key="2">
    <source>
        <dbReference type="Proteomes" id="UP000008177"/>
    </source>
</evidence>
<dbReference type="AlphaFoldDB" id="G2YJK8"/>
<protein>
    <submittedName>
        <fullName evidence="1">Uncharacterized protein</fullName>
    </submittedName>
</protein>
<dbReference type="Proteomes" id="UP000008177">
    <property type="component" value="Unplaced contigs"/>
</dbReference>